<dbReference type="PANTHER" id="PTHR37298">
    <property type="entry name" value="UPF0111 PROTEIN YKAA"/>
    <property type="match status" value="1"/>
</dbReference>
<dbReference type="InterPro" id="IPR038078">
    <property type="entry name" value="PhoU-like_sf"/>
</dbReference>
<protein>
    <recommendedName>
        <fullName evidence="4">TIGR00153 family protein</fullName>
    </recommendedName>
</protein>
<dbReference type="eggNOG" id="COG1392">
    <property type="taxonomic scope" value="Bacteria"/>
</dbReference>
<dbReference type="InterPro" id="IPR052912">
    <property type="entry name" value="UPF0111_domain"/>
</dbReference>
<evidence type="ECO:0008006" key="4">
    <source>
        <dbReference type="Google" id="ProtNLM"/>
    </source>
</evidence>
<organism evidence="2 3">
    <name type="scientific">Bilophila wadsworthia (strain 3_1_6)</name>
    <dbReference type="NCBI Taxonomy" id="563192"/>
    <lineage>
        <taxon>Bacteria</taxon>
        <taxon>Pseudomonadati</taxon>
        <taxon>Thermodesulfobacteriota</taxon>
        <taxon>Desulfovibrionia</taxon>
        <taxon>Desulfovibrionales</taxon>
        <taxon>Desulfovibrionaceae</taxon>
        <taxon>Bilophila</taxon>
    </lineage>
</organism>
<accession>E5Y807</accession>
<name>E5Y807_BILW3</name>
<dbReference type="PANTHER" id="PTHR37298:SF1">
    <property type="entry name" value="UPF0111 PROTEIN YKAA"/>
    <property type="match status" value="1"/>
</dbReference>
<dbReference type="InterPro" id="IPR018445">
    <property type="entry name" value="Put_Phosphate_transp_reg"/>
</dbReference>
<dbReference type="OrthoDB" id="9797568at2"/>
<reference evidence="2 3" key="2">
    <citation type="submission" date="2013-04" db="EMBL/GenBank/DDBJ databases">
        <title>The Genome Sequence of Bilophila wadsworthia 3_1_6.</title>
        <authorList>
            <consortium name="The Broad Institute Genomics Platform"/>
            <person name="Earl A."/>
            <person name="Ward D."/>
            <person name="Feldgarden M."/>
            <person name="Gevers D."/>
            <person name="Sibley C."/>
            <person name="Strauss J."/>
            <person name="Allen-Vercoe E."/>
            <person name="Walker B."/>
            <person name="Young S."/>
            <person name="Zeng Q."/>
            <person name="Gargeya S."/>
            <person name="Fitzgerald M."/>
            <person name="Haas B."/>
            <person name="Abouelleil A."/>
            <person name="Allen A.W."/>
            <person name="Alvarado L."/>
            <person name="Arachchi H.M."/>
            <person name="Berlin A.M."/>
            <person name="Chapman S.B."/>
            <person name="Gainer-Dewar J."/>
            <person name="Goldberg J."/>
            <person name="Griggs A."/>
            <person name="Gujja S."/>
            <person name="Hansen M."/>
            <person name="Howarth C."/>
            <person name="Imamovic A."/>
            <person name="Ireland A."/>
            <person name="Larimer J."/>
            <person name="McCowan C."/>
            <person name="Murphy C."/>
            <person name="Pearson M."/>
            <person name="Poon T.W."/>
            <person name="Priest M."/>
            <person name="Roberts A."/>
            <person name="Saif S."/>
            <person name="Shea T."/>
            <person name="Sisk P."/>
            <person name="Sykes S."/>
            <person name="Wortman J."/>
            <person name="Nusbaum C."/>
            <person name="Birren B."/>
        </authorList>
    </citation>
    <scope>NUCLEOTIDE SEQUENCE [LARGE SCALE GENOMIC DNA]</scope>
    <source>
        <strain evidence="2 3">3_1_6</strain>
    </source>
</reference>
<dbReference type="RefSeq" id="WP_005028155.1">
    <property type="nucleotide sequence ID" value="NZ_KE150238.1"/>
</dbReference>
<evidence type="ECO:0000313" key="2">
    <source>
        <dbReference type="EMBL" id="EFV43867.1"/>
    </source>
</evidence>
<sequence length="209" mass="24369">MLARFLPQTVPFFKLLMEQNAVLQRMAQSLIVVMENTYESESHLKQINILEEEADKLNRKITWHLSQTFITPIDREDIHAINLAQERVADGIQNLASRFFMCGFMYQRFPAHMMTRNIKGMIEETELMLGQLEKKKDVSGHLHSLKSRKSDCEMLQAAGISEMMDSEIPNFEKVRELILWSQVYERIERAVDMISDLGDTLEEVVLKYV</sequence>
<comment type="caution">
    <text evidence="2">The sequence shown here is derived from an EMBL/GenBank/DDBJ whole genome shotgun (WGS) entry which is preliminary data.</text>
</comment>
<dbReference type="Gene3D" id="1.20.58.220">
    <property type="entry name" value="Phosphate transport system protein phou homolog 2, domain 2"/>
    <property type="match status" value="1"/>
</dbReference>
<dbReference type="EMBL" id="ADCP02000001">
    <property type="protein sequence ID" value="EFV43867.1"/>
    <property type="molecule type" value="Genomic_DNA"/>
</dbReference>
<gene>
    <name evidence="2" type="ORF">HMPREF0179_02322</name>
</gene>
<dbReference type="Pfam" id="PF01865">
    <property type="entry name" value="PhoU_div"/>
    <property type="match status" value="1"/>
</dbReference>
<evidence type="ECO:0000256" key="1">
    <source>
        <dbReference type="ARBA" id="ARBA00008591"/>
    </source>
</evidence>
<keyword evidence="3" id="KW-1185">Reference proteome</keyword>
<dbReference type="HOGENOM" id="CLU_086031_0_1_7"/>
<evidence type="ECO:0000313" key="3">
    <source>
        <dbReference type="Proteomes" id="UP000006034"/>
    </source>
</evidence>
<dbReference type="GeneID" id="78085465"/>
<comment type="similarity">
    <text evidence="1">Belongs to the UPF0111 family.</text>
</comment>
<dbReference type="AlphaFoldDB" id="E5Y807"/>
<dbReference type="STRING" id="563192.HMPREF0179_02322"/>
<reference evidence="2 3" key="1">
    <citation type="submission" date="2010-10" db="EMBL/GenBank/DDBJ databases">
        <authorList>
            <consortium name="The Broad Institute Genome Sequencing Platform"/>
            <person name="Ward D."/>
            <person name="Earl A."/>
            <person name="Feldgarden M."/>
            <person name="Young S.K."/>
            <person name="Gargeya S."/>
            <person name="Zeng Q."/>
            <person name="Alvarado L."/>
            <person name="Berlin A."/>
            <person name="Bochicchio J."/>
            <person name="Chapman S.B."/>
            <person name="Chen Z."/>
            <person name="Freedman E."/>
            <person name="Gellesch M."/>
            <person name="Goldberg J."/>
            <person name="Griggs A."/>
            <person name="Gujja S."/>
            <person name="Heilman E."/>
            <person name="Heiman D."/>
            <person name="Howarth C."/>
            <person name="Mehta T."/>
            <person name="Neiman D."/>
            <person name="Pearson M."/>
            <person name="Roberts A."/>
            <person name="Saif S."/>
            <person name="Shea T."/>
            <person name="Shenoy N."/>
            <person name="Sisk P."/>
            <person name="Stolte C."/>
            <person name="Sykes S."/>
            <person name="White J."/>
            <person name="Yandava C."/>
            <person name="Allen-Vercoe E."/>
            <person name="Sibley C."/>
            <person name="Ambrose C.E."/>
            <person name="Strauss J."/>
            <person name="Daigneault M."/>
            <person name="Haas B."/>
            <person name="Nusbaum C."/>
            <person name="Birren B."/>
        </authorList>
    </citation>
    <scope>NUCLEOTIDE SEQUENCE [LARGE SCALE GENOMIC DNA]</scope>
    <source>
        <strain evidence="2 3">3_1_6</strain>
    </source>
</reference>
<dbReference type="Proteomes" id="UP000006034">
    <property type="component" value="Unassembled WGS sequence"/>
</dbReference>
<proteinExistence type="inferred from homology"/>